<keyword evidence="1" id="KW-0472">Membrane</keyword>
<evidence type="ECO:0000256" key="1">
    <source>
        <dbReference type="SAM" id="Phobius"/>
    </source>
</evidence>
<proteinExistence type="predicted"/>
<keyword evidence="1" id="KW-1133">Transmembrane helix</keyword>
<dbReference type="EMBL" id="KN716225">
    <property type="protein sequence ID" value="KJH49720.1"/>
    <property type="molecule type" value="Genomic_DNA"/>
</dbReference>
<gene>
    <name evidence="2" type="ORF">DICVIV_04141</name>
</gene>
<evidence type="ECO:0000313" key="2">
    <source>
        <dbReference type="EMBL" id="KJH49720.1"/>
    </source>
</evidence>
<keyword evidence="1" id="KW-0812">Transmembrane</keyword>
<reference evidence="3" key="2">
    <citation type="journal article" date="2016" name="Sci. Rep.">
        <title>Dictyocaulus viviparus genome, variome and transcriptome elucidate lungworm biology and support future intervention.</title>
        <authorList>
            <person name="McNulty S.N."/>
            <person name="Strube C."/>
            <person name="Rosa B.A."/>
            <person name="Martin J.C."/>
            <person name="Tyagi R."/>
            <person name="Choi Y.J."/>
            <person name="Wang Q."/>
            <person name="Hallsworth Pepin K."/>
            <person name="Zhang X."/>
            <person name="Ozersky P."/>
            <person name="Wilson R.K."/>
            <person name="Sternberg P.W."/>
            <person name="Gasser R.B."/>
            <person name="Mitreva M."/>
        </authorList>
    </citation>
    <scope>NUCLEOTIDE SEQUENCE [LARGE SCALE GENOMIC DNA]</scope>
    <source>
        <strain evidence="3">HannoverDv2000</strain>
    </source>
</reference>
<name>A0A0D8XZ41_DICVI</name>
<feature type="transmembrane region" description="Helical" evidence="1">
    <location>
        <begin position="12"/>
        <end position="38"/>
    </location>
</feature>
<evidence type="ECO:0000313" key="3">
    <source>
        <dbReference type="Proteomes" id="UP000053766"/>
    </source>
</evidence>
<reference evidence="2 3" key="1">
    <citation type="submission" date="2013-11" db="EMBL/GenBank/DDBJ databases">
        <title>Draft genome of the bovine lungworm Dictyocaulus viviparus.</title>
        <authorList>
            <person name="Mitreva M."/>
        </authorList>
    </citation>
    <scope>NUCLEOTIDE SEQUENCE [LARGE SCALE GENOMIC DNA]</scope>
    <source>
        <strain evidence="2 3">HannoverDv2000</strain>
    </source>
</reference>
<organism evidence="2 3">
    <name type="scientific">Dictyocaulus viviparus</name>
    <name type="common">Bovine lungworm</name>
    <dbReference type="NCBI Taxonomy" id="29172"/>
    <lineage>
        <taxon>Eukaryota</taxon>
        <taxon>Metazoa</taxon>
        <taxon>Ecdysozoa</taxon>
        <taxon>Nematoda</taxon>
        <taxon>Chromadorea</taxon>
        <taxon>Rhabditida</taxon>
        <taxon>Rhabditina</taxon>
        <taxon>Rhabditomorpha</taxon>
        <taxon>Strongyloidea</taxon>
        <taxon>Metastrongylidae</taxon>
        <taxon>Dictyocaulus</taxon>
    </lineage>
</organism>
<dbReference type="AlphaFoldDB" id="A0A0D8XZ41"/>
<accession>A0A0D8XZ41</accession>
<protein>
    <submittedName>
        <fullName evidence="2">Uncharacterized protein</fullName>
    </submittedName>
</protein>
<sequence>MFFYASSNPYEMGFFDILFIISSILLIIMLAIWVCILCRLHIMQRNLPDGIELGYPVYAAQPPHVIYYRADPLERPNRMSSRTERDVHRSNPQTIRHQHYVANRMYPPLYVPYPSRTLCPYFHENYRVAPAPINVTP</sequence>
<keyword evidence="3" id="KW-1185">Reference proteome</keyword>
<dbReference type="Proteomes" id="UP000053766">
    <property type="component" value="Unassembled WGS sequence"/>
</dbReference>